<protein>
    <submittedName>
        <fullName evidence="1">Uncharacterized protein</fullName>
    </submittedName>
</protein>
<accession>A0A2R4C9D6</accession>
<reference evidence="1 2" key="1">
    <citation type="submission" date="2018-03" db="EMBL/GenBank/DDBJ databases">
        <title>Massilia armeniaca sp. nov., isolated from desert soil.</title>
        <authorList>
            <person name="Huang H."/>
            <person name="Ren M."/>
        </authorList>
    </citation>
    <scope>NUCLEOTIDE SEQUENCE [LARGE SCALE GENOMIC DNA]</scope>
    <source>
        <strain evidence="1 2">ZMN-3</strain>
    </source>
</reference>
<keyword evidence="2" id="KW-1185">Reference proteome</keyword>
<dbReference type="Proteomes" id="UP000240505">
    <property type="component" value="Chromosome"/>
</dbReference>
<dbReference type="AlphaFoldDB" id="A0A2R4C9D6"/>
<name>A0A2R4C9D6_9BURK</name>
<dbReference type="OrthoDB" id="8910700at2"/>
<evidence type="ECO:0000313" key="2">
    <source>
        <dbReference type="Proteomes" id="UP000240505"/>
    </source>
</evidence>
<organism evidence="1 2">
    <name type="scientific">Pseudoduganella armeniaca</name>
    <dbReference type="NCBI Taxonomy" id="2072590"/>
    <lineage>
        <taxon>Bacteria</taxon>
        <taxon>Pseudomonadati</taxon>
        <taxon>Pseudomonadota</taxon>
        <taxon>Betaproteobacteria</taxon>
        <taxon>Burkholderiales</taxon>
        <taxon>Oxalobacteraceae</taxon>
        <taxon>Telluria group</taxon>
        <taxon>Pseudoduganella</taxon>
    </lineage>
</organism>
<proteinExistence type="predicted"/>
<gene>
    <name evidence="1" type="ORF">C9I28_10790</name>
</gene>
<dbReference type="KEGG" id="masz:C9I28_10790"/>
<sequence length="114" mass="12872">MDQSAPAAQAAAALEVSFDGHHYHYRTYRYESMDDALRYARCEHARPGFVPDPKFQPQWLPAWLPAAADVALMRSFGIAYEQGYFRLGPYRYERLADAIGYATLAQRAPATAAR</sequence>
<evidence type="ECO:0000313" key="1">
    <source>
        <dbReference type="EMBL" id="AVR96150.1"/>
    </source>
</evidence>
<dbReference type="EMBL" id="CP028324">
    <property type="protein sequence ID" value="AVR96150.1"/>
    <property type="molecule type" value="Genomic_DNA"/>
</dbReference>
<dbReference type="RefSeq" id="WP_107141500.1">
    <property type="nucleotide sequence ID" value="NZ_CP028324.1"/>
</dbReference>